<dbReference type="AlphaFoldDB" id="G3HCU0"/>
<evidence type="ECO:0000313" key="3">
    <source>
        <dbReference type="Proteomes" id="UP000001075"/>
    </source>
</evidence>
<protein>
    <submittedName>
        <fullName evidence="2">Intercellular adhesion molecule 2</fullName>
    </submittedName>
</protein>
<dbReference type="Proteomes" id="UP000001075">
    <property type="component" value="Unassembled WGS sequence"/>
</dbReference>
<proteinExistence type="predicted"/>
<gene>
    <name evidence="2" type="ORF">I79_008307</name>
</gene>
<dbReference type="InParanoid" id="G3HCU0"/>
<name>G3HCU0_CRIGR</name>
<accession>G3HCU0</accession>
<sequence>MVIIIVVVSLLLFLFVTSVLLCFILGQHWHRRRTGTYGVLAAWRRLPRAFRQRAM</sequence>
<feature type="transmembrane region" description="Helical" evidence="1">
    <location>
        <begin position="6"/>
        <end position="26"/>
    </location>
</feature>
<dbReference type="PaxDb" id="10029-XP_007628929.1"/>
<dbReference type="eggNOG" id="ENOG502RZRA">
    <property type="taxonomic scope" value="Eukaryota"/>
</dbReference>
<dbReference type="STRING" id="10029.G3HCU0"/>
<organism evidence="2 3">
    <name type="scientific">Cricetulus griseus</name>
    <name type="common">Chinese hamster</name>
    <name type="synonym">Cricetulus barabensis griseus</name>
    <dbReference type="NCBI Taxonomy" id="10029"/>
    <lineage>
        <taxon>Eukaryota</taxon>
        <taxon>Metazoa</taxon>
        <taxon>Chordata</taxon>
        <taxon>Craniata</taxon>
        <taxon>Vertebrata</taxon>
        <taxon>Euteleostomi</taxon>
        <taxon>Mammalia</taxon>
        <taxon>Eutheria</taxon>
        <taxon>Euarchontoglires</taxon>
        <taxon>Glires</taxon>
        <taxon>Rodentia</taxon>
        <taxon>Myomorpha</taxon>
        <taxon>Muroidea</taxon>
        <taxon>Cricetidae</taxon>
        <taxon>Cricetinae</taxon>
        <taxon>Cricetulus</taxon>
    </lineage>
</organism>
<evidence type="ECO:0000256" key="1">
    <source>
        <dbReference type="SAM" id="Phobius"/>
    </source>
</evidence>
<reference evidence="3" key="1">
    <citation type="journal article" date="2011" name="Nat. Biotechnol.">
        <title>The genomic sequence of the Chinese hamster ovary (CHO)-K1 cell line.</title>
        <authorList>
            <person name="Xu X."/>
            <person name="Nagarajan H."/>
            <person name="Lewis N.E."/>
            <person name="Pan S."/>
            <person name="Cai Z."/>
            <person name="Liu X."/>
            <person name="Chen W."/>
            <person name="Xie M."/>
            <person name="Wang W."/>
            <person name="Hammond S."/>
            <person name="Andersen M.R."/>
            <person name="Neff N."/>
            <person name="Passarelli B."/>
            <person name="Koh W."/>
            <person name="Fan H.C."/>
            <person name="Wang J."/>
            <person name="Gui Y."/>
            <person name="Lee K.H."/>
            <person name="Betenbaugh M.J."/>
            <person name="Quake S.R."/>
            <person name="Famili I."/>
            <person name="Palsson B.O."/>
            <person name="Wang J."/>
        </authorList>
    </citation>
    <scope>NUCLEOTIDE SEQUENCE [LARGE SCALE GENOMIC DNA]</scope>
    <source>
        <strain evidence="3">CHO K1 cell line</strain>
    </source>
</reference>
<dbReference type="EMBL" id="JH000285">
    <property type="protein sequence ID" value="EGV99164.1"/>
    <property type="molecule type" value="Genomic_DNA"/>
</dbReference>
<keyword evidence="1" id="KW-0472">Membrane</keyword>
<keyword evidence="1" id="KW-1133">Transmembrane helix</keyword>
<keyword evidence="1" id="KW-0812">Transmembrane</keyword>
<evidence type="ECO:0000313" key="2">
    <source>
        <dbReference type="EMBL" id="EGV99164.1"/>
    </source>
</evidence>